<dbReference type="PANTHER" id="PTHR22806:SF0">
    <property type="entry name" value="NUCLEOPORIN NUP37"/>
    <property type="match status" value="1"/>
</dbReference>
<evidence type="ECO:0000313" key="1">
    <source>
        <dbReference type="EMBL" id="KAH3889013.1"/>
    </source>
</evidence>
<evidence type="ECO:0000313" key="2">
    <source>
        <dbReference type="Proteomes" id="UP000828390"/>
    </source>
</evidence>
<dbReference type="GO" id="GO:0031080">
    <property type="term" value="C:nuclear pore outer ring"/>
    <property type="evidence" value="ECO:0007669"/>
    <property type="project" value="InterPro"/>
</dbReference>
<dbReference type="PANTHER" id="PTHR22806">
    <property type="entry name" value="NUCLEOPORIN NUP37 P37 -RELATED"/>
    <property type="match status" value="1"/>
</dbReference>
<reference evidence="1" key="1">
    <citation type="journal article" date="2019" name="bioRxiv">
        <title>The Genome of the Zebra Mussel, Dreissena polymorpha: A Resource for Invasive Species Research.</title>
        <authorList>
            <person name="McCartney M.A."/>
            <person name="Auch B."/>
            <person name="Kono T."/>
            <person name="Mallez S."/>
            <person name="Zhang Y."/>
            <person name="Obille A."/>
            <person name="Becker A."/>
            <person name="Abrahante J.E."/>
            <person name="Garbe J."/>
            <person name="Badalamenti J.P."/>
            <person name="Herman A."/>
            <person name="Mangelson H."/>
            <person name="Liachko I."/>
            <person name="Sullivan S."/>
            <person name="Sone E.D."/>
            <person name="Koren S."/>
            <person name="Silverstein K.A.T."/>
            <person name="Beckman K.B."/>
            <person name="Gohl D.M."/>
        </authorList>
    </citation>
    <scope>NUCLEOTIDE SEQUENCE</scope>
    <source>
        <strain evidence="1">Duluth1</strain>
        <tissue evidence="1">Whole animal</tissue>
    </source>
</reference>
<dbReference type="AlphaFoldDB" id="A0A9D4N6Y9"/>
<sequence>MVALKTGTIKIFSLTGQQQLMSFETGSVPLMEADWSLGNKGLLIGAVTIQEWVMFDVSVSRYRIVYRGEKCLGIFSS</sequence>
<dbReference type="Proteomes" id="UP000828390">
    <property type="component" value="Unassembled WGS sequence"/>
</dbReference>
<comment type="caution">
    <text evidence="1">The sequence shown here is derived from an EMBL/GenBank/DDBJ whole genome shotgun (WGS) entry which is preliminary data.</text>
</comment>
<dbReference type="EMBL" id="JAIWYP010000001">
    <property type="protein sequence ID" value="KAH3889013.1"/>
    <property type="molecule type" value="Genomic_DNA"/>
</dbReference>
<protein>
    <submittedName>
        <fullName evidence="1">Uncharacterized protein</fullName>
    </submittedName>
</protein>
<organism evidence="1 2">
    <name type="scientific">Dreissena polymorpha</name>
    <name type="common">Zebra mussel</name>
    <name type="synonym">Mytilus polymorpha</name>
    <dbReference type="NCBI Taxonomy" id="45954"/>
    <lineage>
        <taxon>Eukaryota</taxon>
        <taxon>Metazoa</taxon>
        <taxon>Spiralia</taxon>
        <taxon>Lophotrochozoa</taxon>
        <taxon>Mollusca</taxon>
        <taxon>Bivalvia</taxon>
        <taxon>Autobranchia</taxon>
        <taxon>Heteroconchia</taxon>
        <taxon>Euheterodonta</taxon>
        <taxon>Imparidentia</taxon>
        <taxon>Neoheterodontei</taxon>
        <taxon>Myida</taxon>
        <taxon>Dreissenoidea</taxon>
        <taxon>Dreissenidae</taxon>
        <taxon>Dreissena</taxon>
    </lineage>
</organism>
<dbReference type="InterPro" id="IPR037626">
    <property type="entry name" value="NUP37"/>
</dbReference>
<accession>A0A9D4N6Y9</accession>
<name>A0A9D4N6Y9_DREPO</name>
<gene>
    <name evidence="1" type="ORF">DPMN_013059</name>
</gene>
<keyword evidence="2" id="KW-1185">Reference proteome</keyword>
<reference evidence="1" key="2">
    <citation type="submission" date="2020-11" db="EMBL/GenBank/DDBJ databases">
        <authorList>
            <person name="McCartney M.A."/>
            <person name="Auch B."/>
            <person name="Kono T."/>
            <person name="Mallez S."/>
            <person name="Becker A."/>
            <person name="Gohl D.M."/>
            <person name="Silverstein K.A.T."/>
            <person name="Koren S."/>
            <person name="Bechman K.B."/>
            <person name="Herman A."/>
            <person name="Abrahante J.E."/>
            <person name="Garbe J."/>
        </authorList>
    </citation>
    <scope>NUCLEOTIDE SEQUENCE</scope>
    <source>
        <strain evidence="1">Duluth1</strain>
        <tissue evidence="1">Whole animal</tissue>
    </source>
</reference>
<proteinExistence type="predicted"/>